<evidence type="ECO:0000259" key="2">
    <source>
        <dbReference type="Pfam" id="PF17761"/>
    </source>
</evidence>
<protein>
    <submittedName>
        <fullName evidence="3">DUF1016 domain-containing protein</fullName>
    </submittedName>
</protein>
<dbReference type="InterPro" id="IPR011856">
    <property type="entry name" value="tRNA_endonuc-like_dom_sf"/>
</dbReference>
<dbReference type="Pfam" id="PF17761">
    <property type="entry name" value="DUF1016_N"/>
    <property type="match status" value="1"/>
</dbReference>
<name>A0A4Y8VCT9_9PSED</name>
<dbReference type="GO" id="GO:0003676">
    <property type="term" value="F:nucleic acid binding"/>
    <property type="evidence" value="ECO:0007669"/>
    <property type="project" value="InterPro"/>
</dbReference>
<dbReference type="InterPro" id="IPR009362">
    <property type="entry name" value="YhcG_C"/>
</dbReference>
<sequence>MTASNVSDNSSCDRFNEVLALISSARHQAIQAVNTRLIELYWQVGAHISRKIELAEWGDSVVGQLAEHLARTQPGLRGFTRSNLFRMRQFYEFYRCEEKVAPLARQLSWSQNVIIFSQSKRPEEREFYLRMAVQERWSKRELERQFKAALFERSVTEPVSASAVLKQTHPSALEIFRDSYMVEFLDLPGAHAETDLHRGLLSRLKEFLIELGRDFCFVGSEYPLQVGGRDFALDLLFFHRGLNCLVAIELKVGRFEPEYLGKLDFYLEALDRNARKPHENPAIGVLLCASKEDEVVEYALNRSLSPALIAEYQVQLPDKQLLQAKLHEFYALNVAQADEAESESYSDKP</sequence>
<dbReference type="Proteomes" id="UP000297555">
    <property type="component" value="Unassembled WGS sequence"/>
</dbReference>
<feature type="domain" description="YhcG N-terminal" evidence="2">
    <location>
        <begin position="18"/>
        <end position="153"/>
    </location>
</feature>
<dbReference type="Gene3D" id="3.40.1350.10">
    <property type="match status" value="1"/>
</dbReference>
<reference evidence="3 4" key="1">
    <citation type="submission" date="2019-03" db="EMBL/GenBank/DDBJ databases">
        <title>Draft genome sequence of humic substances-degrading Pseudomonas kribbensis CHA-19 from forest soil.</title>
        <authorList>
            <person name="Kim D."/>
        </authorList>
    </citation>
    <scope>NUCLEOTIDE SEQUENCE [LARGE SCALE GENOMIC DNA]</scope>
    <source>
        <strain evidence="3 4">CHA-19</strain>
    </source>
</reference>
<evidence type="ECO:0000313" key="3">
    <source>
        <dbReference type="EMBL" id="TFH78692.1"/>
    </source>
</evidence>
<feature type="domain" description="YhcG PDDEXK nuclease" evidence="1">
    <location>
        <begin position="174"/>
        <end position="326"/>
    </location>
</feature>
<accession>A0A4Y8VCT9</accession>
<dbReference type="OrthoDB" id="9801263at2"/>
<organism evidence="3 4">
    <name type="scientific">Pseudomonas kribbensis</name>
    <dbReference type="NCBI Taxonomy" id="1628086"/>
    <lineage>
        <taxon>Bacteria</taxon>
        <taxon>Pseudomonadati</taxon>
        <taxon>Pseudomonadota</taxon>
        <taxon>Gammaproteobacteria</taxon>
        <taxon>Pseudomonadales</taxon>
        <taxon>Pseudomonadaceae</taxon>
        <taxon>Pseudomonas</taxon>
    </lineage>
</organism>
<evidence type="ECO:0000313" key="4">
    <source>
        <dbReference type="Proteomes" id="UP000297555"/>
    </source>
</evidence>
<dbReference type="InterPro" id="IPR053148">
    <property type="entry name" value="PD-DEXK-like_domain"/>
</dbReference>
<gene>
    <name evidence="3" type="ORF">E4J90_20850</name>
</gene>
<dbReference type="InterPro" id="IPR041527">
    <property type="entry name" value="YhcG_N"/>
</dbReference>
<dbReference type="EMBL" id="SPDQ01000021">
    <property type="protein sequence ID" value="TFH78692.1"/>
    <property type="molecule type" value="Genomic_DNA"/>
</dbReference>
<dbReference type="PANTHER" id="PTHR30547">
    <property type="entry name" value="UNCHARACTERIZED PROTEIN YHCG-RELATED"/>
    <property type="match status" value="1"/>
</dbReference>
<dbReference type="AlphaFoldDB" id="A0A4Y8VCT9"/>
<dbReference type="Pfam" id="PF06250">
    <property type="entry name" value="YhcG_C"/>
    <property type="match status" value="1"/>
</dbReference>
<proteinExistence type="predicted"/>
<dbReference type="PANTHER" id="PTHR30547:SF5">
    <property type="entry name" value="NUCLEASE YHCG-RELATED"/>
    <property type="match status" value="1"/>
</dbReference>
<evidence type="ECO:0000259" key="1">
    <source>
        <dbReference type="Pfam" id="PF06250"/>
    </source>
</evidence>
<comment type="caution">
    <text evidence="3">The sequence shown here is derived from an EMBL/GenBank/DDBJ whole genome shotgun (WGS) entry which is preliminary data.</text>
</comment>
<dbReference type="RefSeq" id="WP_134827791.1">
    <property type="nucleotide sequence ID" value="NZ_SPDQ01000021.1"/>
</dbReference>